<evidence type="ECO:0000313" key="3">
    <source>
        <dbReference type="Proteomes" id="UP000518878"/>
    </source>
</evidence>
<reference evidence="2 3" key="1">
    <citation type="journal article" date="2006" name="Int. J. Syst. Evol. Microbiol.">
        <title>Dyella yeojuensis sp. nov., isolated from greenhouse soil in Korea.</title>
        <authorList>
            <person name="Kim B.Y."/>
            <person name="Weon H.Y."/>
            <person name="Lee K.H."/>
            <person name="Seok S.J."/>
            <person name="Kwon S.W."/>
            <person name="Go S.J."/>
            <person name="Stackebrandt E."/>
        </authorList>
    </citation>
    <scope>NUCLEOTIDE SEQUENCE [LARGE SCALE GENOMIC DNA]</scope>
    <source>
        <strain evidence="2 3">DSM 17673</strain>
    </source>
</reference>
<dbReference type="Proteomes" id="UP000518878">
    <property type="component" value="Unassembled WGS sequence"/>
</dbReference>
<comment type="caution">
    <text evidence="2">The sequence shown here is derived from an EMBL/GenBank/DDBJ whole genome shotgun (WGS) entry which is preliminary data.</text>
</comment>
<keyword evidence="1" id="KW-0732">Signal</keyword>
<feature type="chain" id="PRO_5030631730" evidence="1">
    <location>
        <begin position="23"/>
        <end position="114"/>
    </location>
</feature>
<organism evidence="2 3">
    <name type="scientific">Luteibacter yeojuensis</name>
    <dbReference type="NCBI Taxonomy" id="345309"/>
    <lineage>
        <taxon>Bacteria</taxon>
        <taxon>Pseudomonadati</taxon>
        <taxon>Pseudomonadota</taxon>
        <taxon>Gammaproteobacteria</taxon>
        <taxon>Lysobacterales</taxon>
        <taxon>Rhodanobacteraceae</taxon>
        <taxon>Luteibacter</taxon>
    </lineage>
</organism>
<sequence length="114" mass="12170">MPAVRIAFLVLSAVASLSLARAAEGNREPARMFTLVNASDESVTALAVGGTEIPLGEPLQGGTTAATVRLPEGGCLRDFQVTFRDGQTRVYDGIDVCRFHRLRLGSWPRPATSL</sequence>
<dbReference type="EMBL" id="JAAQTL010000001">
    <property type="protein sequence ID" value="NID14735.1"/>
    <property type="molecule type" value="Genomic_DNA"/>
</dbReference>
<keyword evidence="3" id="KW-1185">Reference proteome</keyword>
<gene>
    <name evidence="2" type="ORF">HBF32_04555</name>
</gene>
<accession>A0A7X5TP67</accession>
<evidence type="ECO:0000256" key="1">
    <source>
        <dbReference type="SAM" id="SignalP"/>
    </source>
</evidence>
<name>A0A7X5TP67_9GAMM</name>
<dbReference type="RefSeq" id="WP_166698430.1">
    <property type="nucleotide sequence ID" value="NZ_JAAQTL010000001.1"/>
</dbReference>
<feature type="signal peptide" evidence="1">
    <location>
        <begin position="1"/>
        <end position="22"/>
    </location>
</feature>
<evidence type="ECO:0000313" key="2">
    <source>
        <dbReference type="EMBL" id="NID14735.1"/>
    </source>
</evidence>
<dbReference type="AlphaFoldDB" id="A0A7X5TP67"/>
<proteinExistence type="predicted"/>
<protein>
    <submittedName>
        <fullName evidence="2">Uncharacterized protein</fullName>
    </submittedName>
</protein>